<comment type="caution">
    <text evidence="8">The sequence shown here is derived from an EMBL/GenBank/DDBJ whole genome shotgun (WGS) entry which is preliminary data.</text>
</comment>
<evidence type="ECO:0000256" key="3">
    <source>
        <dbReference type="ARBA" id="ARBA00022692"/>
    </source>
</evidence>
<comment type="subcellular location">
    <subcellularLocation>
        <location evidence="1">Cell membrane</location>
        <topology evidence="1">Multi-pass membrane protein</topology>
    </subcellularLocation>
</comment>
<dbReference type="InterPro" id="IPR051449">
    <property type="entry name" value="ABC-2_transporter_component"/>
</dbReference>
<evidence type="ECO:0000256" key="5">
    <source>
        <dbReference type="ARBA" id="ARBA00023136"/>
    </source>
</evidence>
<evidence type="ECO:0000256" key="2">
    <source>
        <dbReference type="ARBA" id="ARBA00022475"/>
    </source>
</evidence>
<evidence type="ECO:0000313" key="9">
    <source>
        <dbReference type="Proteomes" id="UP000627715"/>
    </source>
</evidence>
<name>A0A916VJD3_9GAMM</name>
<dbReference type="Pfam" id="PF12698">
    <property type="entry name" value="ABC2_membrane_3"/>
    <property type="match status" value="1"/>
</dbReference>
<dbReference type="Proteomes" id="UP000627715">
    <property type="component" value="Unassembled WGS sequence"/>
</dbReference>
<protein>
    <recommendedName>
        <fullName evidence="7">ABC-2 type transporter transmembrane domain-containing protein</fullName>
    </recommendedName>
</protein>
<dbReference type="PANTHER" id="PTHR30294">
    <property type="entry name" value="MEMBRANE COMPONENT OF ABC TRANSPORTER YHHJ-RELATED"/>
    <property type="match status" value="1"/>
</dbReference>
<proteinExistence type="predicted"/>
<evidence type="ECO:0000256" key="4">
    <source>
        <dbReference type="ARBA" id="ARBA00022989"/>
    </source>
</evidence>
<evidence type="ECO:0000313" key="8">
    <source>
        <dbReference type="EMBL" id="GFZ80541.1"/>
    </source>
</evidence>
<dbReference type="OrthoDB" id="9768837at2"/>
<evidence type="ECO:0000256" key="6">
    <source>
        <dbReference type="SAM" id="Phobius"/>
    </source>
</evidence>
<keyword evidence="5 6" id="KW-0472">Membrane</keyword>
<evidence type="ECO:0000256" key="1">
    <source>
        <dbReference type="ARBA" id="ARBA00004651"/>
    </source>
</evidence>
<feature type="transmembrane region" description="Helical" evidence="6">
    <location>
        <begin position="301"/>
        <end position="322"/>
    </location>
</feature>
<dbReference type="EMBL" id="BMIY01000010">
    <property type="protein sequence ID" value="GFZ80541.1"/>
    <property type="molecule type" value="Genomic_DNA"/>
</dbReference>
<dbReference type="GO" id="GO:0005886">
    <property type="term" value="C:plasma membrane"/>
    <property type="evidence" value="ECO:0007669"/>
    <property type="project" value="UniProtKB-SubCell"/>
</dbReference>
<feature type="transmembrane region" description="Helical" evidence="6">
    <location>
        <begin position="351"/>
        <end position="376"/>
    </location>
</feature>
<keyword evidence="9" id="KW-1185">Reference proteome</keyword>
<reference evidence="8" key="2">
    <citation type="submission" date="2020-09" db="EMBL/GenBank/DDBJ databases">
        <authorList>
            <person name="Sun Q."/>
            <person name="Zhou Y."/>
        </authorList>
    </citation>
    <scope>NUCLEOTIDE SEQUENCE</scope>
    <source>
        <strain evidence="8">CGMCC 1.15425</strain>
    </source>
</reference>
<feature type="transmembrane region" description="Helical" evidence="6">
    <location>
        <begin position="396"/>
        <end position="419"/>
    </location>
</feature>
<keyword evidence="2" id="KW-1003">Cell membrane</keyword>
<reference evidence="8" key="1">
    <citation type="journal article" date="2014" name="Int. J. Syst. Evol. Microbiol.">
        <title>Complete genome sequence of Corynebacterium casei LMG S-19264T (=DSM 44701T), isolated from a smear-ripened cheese.</title>
        <authorList>
            <consortium name="US DOE Joint Genome Institute (JGI-PGF)"/>
            <person name="Walter F."/>
            <person name="Albersmeier A."/>
            <person name="Kalinowski J."/>
            <person name="Ruckert C."/>
        </authorList>
    </citation>
    <scope>NUCLEOTIDE SEQUENCE</scope>
    <source>
        <strain evidence="8">CGMCC 1.15425</strain>
    </source>
</reference>
<dbReference type="RefSeq" id="WP_068893742.1">
    <property type="nucleotide sequence ID" value="NZ_BMIY01000010.1"/>
</dbReference>
<organism evidence="8 9">
    <name type="scientific">Pseudohongiella nitratireducens</name>
    <dbReference type="NCBI Taxonomy" id="1768907"/>
    <lineage>
        <taxon>Bacteria</taxon>
        <taxon>Pseudomonadati</taxon>
        <taxon>Pseudomonadota</taxon>
        <taxon>Gammaproteobacteria</taxon>
        <taxon>Pseudomonadales</taxon>
        <taxon>Pseudohongiellaceae</taxon>
        <taxon>Pseudohongiella</taxon>
    </lineage>
</organism>
<evidence type="ECO:0000259" key="7">
    <source>
        <dbReference type="Pfam" id="PF12698"/>
    </source>
</evidence>
<feature type="transmembrane region" description="Helical" evidence="6">
    <location>
        <begin position="431"/>
        <end position="450"/>
    </location>
</feature>
<feature type="transmembrane region" description="Helical" evidence="6">
    <location>
        <begin position="482"/>
        <end position="503"/>
    </location>
</feature>
<keyword evidence="3 6" id="KW-0812">Transmembrane</keyword>
<keyword evidence="4 6" id="KW-1133">Transmembrane helix</keyword>
<feature type="domain" description="ABC-2 type transporter transmembrane" evidence="7">
    <location>
        <begin position="21"/>
        <end position="503"/>
    </location>
</feature>
<dbReference type="PANTHER" id="PTHR30294:SF29">
    <property type="entry name" value="MULTIDRUG ABC TRANSPORTER PERMEASE YBHS-RELATED"/>
    <property type="match status" value="1"/>
</dbReference>
<dbReference type="AlphaFoldDB" id="A0A916VJD3"/>
<sequence>MTMRVTLLIANREYLENVKTKGFWLGVLLVPLIFFGIFYLSSRLATATPTRYFVLVDKSEQYASAVDAAIQREHQRHVMQDFMAYLQENRQQTAGTTLPQTSNSRLNELIDDFGNDEVSALDGWVEGGGLDMALQMARPYLREDAPPFEEPRPQFIQAEIPSGIDTSASPDQIVEQMRPYLADERRLNVDGERVPLFALILIPEDVNEDIVRPDSLQTLMTDNNAPRGVQYWTANLTDTRLSNAIQTSLNDAIRQQEYASRGINIQQVRSVQRTRMPVSQLDPNKAEGEEAVSFADTFRQWAPMGFVYLIFISLMQSVQYLLSNTIEEKSNRIIEVLLASVTPSELMMGKLLGIGATGITTIVAWIASFFVFLQVYQSVETAMLVDILDVLLSSELLPYFVFYYLCCYALYAGIFLAIGSLCNTLKEAQSLIMPLMLVLVVPVLTMSFVAQDPNGTMARIMSWIPLFTPFTMMNRAAAQPPMVDIVGTTIVLLICIVAVLWLSGRIFRQGILRTGQPPRIVELWRMIRRRGQQ</sequence>
<dbReference type="InterPro" id="IPR013525">
    <property type="entry name" value="ABC2_TM"/>
</dbReference>
<gene>
    <name evidence="8" type="ORF">GCM10011403_24810</name>
</gene>
<feature type="transmembrane region" description="Helical" evidence="6">
    <location>
        <begin position="21"/>
        <end position="41"/>
    </location>
</feature>
<dbReference type="GO" id="GO:0140359">
    <property type="term" value="F:ABC-type transporter activity"/>
    <property type="evidence" value="ECO:0007669"/>
    <property type="project" value="InterPro"/>
</dbReference>
<accession>A0A916VJD3</accession>